<name>A0A858R9S0_9PROT</name>
<accession>A0A858R9S0</accession>
<dbReference type="EMBL" id="CP051775">
    <property type="protein sequence ID" value="QJE73922.1"/>
    <property type="molecule type" value="Genomic_DNA"/>
</dbReference>
<sequence length="139" mass="15090">MAFSSLDVDQVRRIAELARTAAEAHRKVIGGLNDIDLGEQTLERGSRNPTDLDTLSILDQVGRPEIGALRDAIGGLSEEQRQELKAAMLVGRGDFAAGEWDQAMDQAAQVPASSDVDYLTEKVSLNDYLNKGLYALKCV</sequence>
<dbReference type="AlphaFoldDB" id="A0A858R9S0"/>
<reference evidence="1" key="1">
    <citation type="submission" date="2020-04" db="EMBL/GenBank/DDBJ databases">
        <title>A desert anoxygenic phototrophic bacterium fixes CO2 using RubisCO under aerobic conditions.</title>
        <authorList>
            <person name="Tang K."/>
        </authorList>
    </citation>
    <scope>NUCLEOTIDE SEQUENCE [LARGE SCALE GENOMIC DNA]</scope>
    <source>
        <strain evidence="1">MIMtkB3</strain>
    </source>
</reference>
<organism evidence="1 2">
    <name type="scientific">Aerophototrophica crusticola</name>
    <dbReference type="NCBI Taxonomy" id="1709002"/>
    <lineage>
        <taxon>Bacteria</taxon>
        <taxon>Pseudomonadati</taxon>
        <taxon>Pseudomonadota</taxon>
        <taxon>Alphaproteobacteria</taxon>
        <taxon>Rhodospirillales</taxon>
        <taxon>Rhodospirillaceae</taxon>
        <taxon>Aerophototrophica</taxon>
    </lineage>
</organism>
<evidence type="ECO:0000313" key="1">
    <source>
        <dbReference type="EMBL" id="QJE73922.1"/>
    </source>
</evidence>
<gene>
    <name evidence="1" type="ORF">HHL28_13200</name>
</gene>
<dbReference type="Proteomes" id="UP000501891">
    <property type="component" value="Chromosome"/>
</dbReference>
<dbReference type="InterPro" id="IPR022254">
    <property type="entry name" value="DUF3775"/>
</dbReference>
<dbReference type="KEGG" id="acru:HHL28_13200"/>
<keyword evidence="2" id="KW-1185">Reference proteome</keyword>
<protein>
    <submittedName>
        <fullName evidence="1">DUF3775 domain-containing protein</fullName>
    </submittedName>
</protein>
<proteinExistence type="predicted"/>
<evidence type="ECO:0000313" key="2">
    <source>
        <dbReference type="Proteomes" id="UP000501891"/>
    </source>
</evidence>
<dbReference type="Pfam" id="PF12616">
    <property type="entry name" value="DUF3775"/>
    <property type="match status" value="1"/>
</dbReference>